<name>A0A1G6P2U4_9BURK</name>
<feature type="transmembrane region" description="Helical" evidence="1">
    <location>
        <begin position="24"/>
        <end position="43"/>
    </location>
</feature>
<dbReference type="AlphaFoldDB" id="A0A1G6P2U4"/>
<sequence length="102" mass="11095">MLVIVLIWVMSMDALSAVNHLLNFVLPAFAVALLLVGGCKLFLRKRAATRGMTVQVALNFAVGCLILAAGLAWWGRDGKMLTYAALAVGCASTQWFLLRGWR</sequence>
<feature type="transmembrane region" description="Helical" evidence="1">
    <location>
        <begin position="80"/>
        <end position="98"/>
    </location>
</feature>
<protein>
    <submittedName>
        <fullName evidence="2">Uncharacterized protein</fullName>
    </submittedName>
</protein>
<dbReference type="EMBL" id="FMZC01000003">
    <property type="protein sequence ID" value="SDC73806.1"/>
    <property type="molecule type" value="Genomic_DNA"/>
</dbReference>
<dbReference type="STRING" id="187868.SAMN05192589_103113"/>
<reference evidence="2 3" key="1">
    <citation type="submission" date="2016-10" db="EMBL/GenBank/DDBJ databases">
        <authorList>
            <person name="de Groot N.N."/>
        </authorList>
    </citation>
    <scope>NUCLEOTIDE SEQUENCE [LARGE SCALE GENOMIC DNA]</scope>
    <source>
        <strain evidence="2 3">DSM 16619</strain>
    </source>
</reference>
<keyword evidence="1" id="KW-0472">Membrane</keyword>
<evidence type="ECO:0000313" key="2">
    <source>
        <dbReference type="EMBL" id="SDC73806.1"/>
    </source>
</evidence>
<gene>
    <name evidence="2" type="ORF">SAMN05192589_103113</name>
</gene>
<evidence type="ECO:0000256" key="1">
    <source>
        <dbReference type="SAM" id="Phobius"/>
    </source>
</evidence>
<dbReference type="RefSeq" id="WP_434802333.1">
    <property type="nucleotide sequence ID" value="NZ_FMZC01000003.1"/>
</dbReference>
<keyword evidence="1" id="KW-1133">Transmembrane helix</keyword>
<accession>A0A1G6P2U4</accession>
<feature type="transmembrane region" description="Helical" evidence="1">
    <location>
        <begin position="55"/>
        <end position="74"/>
    </location>
</feature>
<dbReference type="Proteomes" id="UP000198781">
    <property type="component" value="Unassembled WGS sequence"/>
</dbReference>
<evidence type="ECO:0000313" key="3">
    <source>
        <dbReference type="Proteomes" id="UP000198781"/>
    </source>
</evidence>
<keyword evidence="1" id="KW-0812">Transmembrane</keyword>
<proteinExistence type="predicted"/>
<keyword evidence="3" id="KW-1185">Reference proteome</keyword>
<organism evidence="2 3">
    <name type="scientific">Paracidovorax valerianellae</name>
    <dbReference type="NCBI Taxonomy" id="187868"/>
    <lineage>
        <taxon>Bacteria</taxon>
        <taxon>Pseudomonadati</taxon>
        <taxon>Pseudomonadota</taxon>
        <taxon>Betaproteobacteria</taxon>
        <taxon>Burkholderiales</taxon>
        <taxon>Comamonadaceae</taxon>
        <taxon>Paracidovorax</taxon>
    </lineage>
</organism>